<organism evidence="1 2">
    <name type="scientific">Tetranychus urticae</name>
    <name type="common">Two-spotted spider mite</name>
    <dbReference type="NCBI Taxonomy" id="32264"/>
    <lineage>
        <taxon>Eukaryota</taxon>
        <taxon>Metazoa</taxon>
        <taxon>Ecdysozoa</taxon>
        <taxon>Arthropoda</taxon>
        <taxon>Chelicerata</taxon>
        <taxon>Arachnida</taxon>
        <taxon>Acari</taxon>
        <taxon>Acariformes</taxon>
        <taxon>Trombidiformes</taxon>
        <taxon>Prostigmata</taxon>
        <taxon>Eleutherengona</taxon>
        <taxon>Raphignathae</taxon>
        <taxon>Tetranychoidea</taxon>
        <taxon>Tetranychidae</taxon>
        <taxon>Tetranychus</taxon>
    </lineage>
</organism>
<reference evidence="2" key="1">
    <citation type="submission" date="2011-08" db="EMBL/GenBank/DDBJ databases">
        <authorList>
            <person name="Rombauts S."/>
        </authorList>
    </citation>
    <scope>NUCLEOTIDE SEQUENCE</scope>
    <source>
        <strain evidence="2">London</strain>
    </source>
</reference>
<name>T1KEP2_TETUR</name>
<dbReference type="HOGENOM" id="CLU_3089836_0_0_1"/>
<dbReference type="EMBL" id="CAEY01000028">
    <property type="status" value="NOT_ANNOTATED_CDS"/>
    <property type="molecule type" value="Genomic_DNA"/>
</dbReference>
<protein>
    <submittedName>
        <fullName evidence="1">Uncharacterized protein</fullName>
    </submittedName>
</protein>
<accession>T1KEP2</accession>
<dbReference type="EnsemblMetazoa" id="tetur10g00240.1">
    <property type="protein sequence ID" value="tetur10g00240.1"/>
    <property type="gene ID" value="tetur10g00240"/>
</dbReference>
<evidence type="ECO:0000313" key="1">
    <source>
        <dbReference type="EnsemblMetazoa" id="tetur10g00240.1"/>
    </source>
</evidence>
<sequence>MFFFFSPYSYVYKCLTLKCGDSKSDGKKLSSIRLNEPLNINSNHTWFKGKWF</sequence>
<evidence type="ECO:0000313" key="2">
    <source>
        <dbReference type="Proteomes" id="UP000015104"/>
    </source>
</evidence>
<reference evidence="1" key="2">
    <citation type="submission" date="2015-06" db="UniProtKB">
        <authorList>
            <consortium name="EnsemblMetazoa"/>
        </authorList>
    </citation>
    <scope>IDENTIFICATION</scope>
</reference>
<keyword evidence="2" id="KW-1185">Reference proteome</keyword>
<dbReference type="AlphaFoldDB" id="T1KEP2"/>
<proteinExistence type="predicted"/>
<dbReference type="Proteomes" id="UP000015104">
    <property type="component" value="Unassembled WGS sequence"/>
</dbReference>